<name>A0A7U2R1T9_ASPFN</name>
<protein>
    <submittedName>
        <fullName evidence="4">Ankyrin repeat-containing domain protein</fullName>
    </submittedName>
</protein>
<evidence type="ECO:0000256" key="2">
    <source>
        <dbReference type="ARBA" id="ARBA00023043"/>
    </source>
</evidence>
<accession>A0A7U2R1T9</accession>
<dbReference type="InterPro" id="IPR036770">
    <property type="entry name" value="Ankyrin_rpt-contain_sf"/>
</dbReference>
<dbReference type="VEuPathDB" id="FungiDB:AFLA_013648"/>
<gene>
    <name evidence="4" type="ORF">F9C07_2236502</name>
</gene>
<keyword evidence="1" id="KW-0677">Repeat</keyword>
<keyword evidence="2 3" id="KW-0040">ANK repeat</keyword>
<dbReference type="EMBL" id="CP044616">
    <property type="protein sequence ID" value="QRD92277.1"/>
    <property type="molecule type" value="Genomic_DNA"/>
</dbReference>
<evidence type="ECO:0000313" key="5">
    <source>
        <dbReference type="Proteomes" id="UP000596276"/>
    </source>
</evidence>
<evidence type="ECO:0000313" key="4">
    <source>
        <dbReference type="EMBL" id="QRD92277.1"/>
    </source>
</evidence>
<reference evidence="5" key="1">
    <citation type="journal article" date="2021" name="G3 (Bethesda)">
        <title>Chromosome assembled and annotated genome sequence of Aspergillus flavus NRRL 3357.</title>
        <authorList>
            <person name="Skerker J.M."/>
            <person name="Pianalto K.M."/>
            <person name="Mondo S.J."/>
            <person name="Yang K."/>
            <person name="Arkin A.P."/>
            <person name="Keller N.P."/>
            <person name="Grigoriev I.V."/>
            <person name="Louise Glass N.L."/>
        </authorList>
    </citation>
    <scope>NUCLEOTIDE SEQUENCE [LARGE SCALE GENOMIC DNA]</scope>
    <source>
        <strain evidence="5">ATCC 200026 / FGSC A1120 / IAM 13836 / NRRL 3357 / JCM 12722 / SRRC 167</strain>
    </source>
</reference>
<dbReference type="Proteomes" id="UP000596276">
    <property type="component" value="Chromosome 8"/>
</dbReference>
<proteinExistence type="predicted"/>
<dbReference type="AlphaFoldDB" id="A0A7U2R1T9"/>
<sequence length="372" mass="41303">MTRRAALPSEIVLLIVEKLDLPTLCSFLKAFPDFVPLLSTVHFSIRDESGNCILHILAAEGEQELLLQVLRCKVALPNARNKYMDTPLSLAVSRGHLLVVEALLNRLDVDTNFTNDRGRTLLHVAALNGHVSVMEMLIHWTGLDINEQDDRGQTAVSLAAEHGQERAVAFLVTKADTNHVEINALDHRRSTPLCYAAYNGNPFTIELLIARNDVDLYCGTYDNRFPLSLAVESGNCTTIKLLLNRMRQQNPKVTGEVDHQFSAELNRSDLWGRTPLFIATEQGREDMVGLLVSLPEVDVNARTIRYGQGTALASAAKNGRENIVQLLLSRPDIDIGARDIHGRTPIQLATLEGHKSIALMLQRFHLDPDSEV</sequence>
<feature type="repeat" description="ANK" evidence="3">
    <location>
        <begin position="117"/>
        <end position="150"/>
    </location>
</feature>
<evidence type="ECO:0000256" key="3">
    <source>
        <dbReference type="PROSITE-ProRule" id="PRU00023"/>
    </source>
</evidence>
<dbReference type="PROSITE" id="PS50297">
    <property type="entry name" value="ANK_REP_REGION"/>
    <property type="match status" value="1"/>
</dbReference>
<dbReference type="VEuPathDB" id="FungiDB:F9C07_2236502"/>
<dbReference type="GO" id="GO:0010468">
    <property type="term" value="P:regulation of gene expression"/>
    <property type="evidence" value="ECO:0007669"/>
    <property type="project" value="TreeGrafter"/>
</dbReference>
<dbReference type="PROSITE" id="PS50088">
    <property type="entry name" value="ANK_REPEAT"/>
    <property type="match status" value="1"/>
</dbReference>
<dbReference type="SUPFAM" id="SSF48403">
    <property type="entry name" value="Ankyrin repeat"/>
    <property type="match status" value="1"/>
</dbReference>
<dbReference type="GO" id="GO:0005634">
    <property type="term" value="C:nucleus"/>
    <property type="evidence" value="ECO:0007669"/>
    <property type="project" value="TreeGrafter"/>
</dbReference>
<dbReference type="Pfam" id="PF12796">
    <property type="entry name" value="Ank_2"/>
    <property type="match status" value="3"/>
</dbReference>
<organism evidence="4 5">
    <name type="scientific">Aspergillus flavus (strain ATCC 200026 / FGSC A1120 / IAM 13836 / NRRL 3357 / JCM 12722 / SRRC 167)</name>
    <dbReference type="NCBI Taxonomy" id="332952"/>
    <lineage>
        <taxon>Eukaryota</taxon>
        <taxon>Fungi</taxon>
        <taxon>Dikarya</taxon>
        <taxon>Ascomycota</taxon>
        <taxon>Pezizomycotina</taxon>
        <taxon>Eurotiomycetes</taxon>
        <taxon>Eurotiomycetidae</taxon>
        <taxon>Eurotiales</taxon>
        <taxon>Aspergillaceae</taxon>
        <taxon>Aspergillus</taxon>
        <taxon>Aspergillus subgen. Circumdati</taxon>
    </lineage>
</organism>
<evidence type="ECO:0000256" key="1">
    <source>
        <dbReference type="ARBA" id="ARBA00022737"/>
    </source>
</evidence>
<dbReference type="SMART" id="SM00248">
    <property type="entry name" value="ANK"/>
    <property type="match status" value="8"/>
</dbReference>
<keyword evidence="5" id="KW-1185">Reference proteome</keyword>
<dbReference type="PANTHER" id="PTHR24124">
    <property type="entry name" value="ANKYRIN REPEAT FAMILY A"/>
    <property type="match status" value="1"/>
</dbReference>
<dbReference type="PANTHER" id="PTHR24124:SF14">
    <property type="entry name" value="CHROMOSOME UNDETERMINED SCAFFOLD_25, WHOLE GENOME SHOTGUN SEQUENCE"/>
    <property type="match status" value="1"/>
</dbReference>
<dbReference type="Gene3D" id="1.25.40.20">
    <property type="entry name" value="Ankyrin repeat-containing domain"/>
    <property type="match status" value="3"/>
</dbReference>
<dbReference type="InterPro" id="IPR002110">
    <property type="entry name" value="Ankyrin_rpt"/>
</dbReference>